<dbReference type="EMBL" id="CAEZXE010000021">
    <property type="protein sequence ID" value="CAB4671696.1"/>
    <property type="molecule type" value="Genomic_DNA"/>
</dbReference>
<dbReference type="EMBL" id="CAEZVV010000023">
    <property type="protein sequence ID" value="CAB4640410.1"/>
    <property type="molecule type" value="Genomic_DNA"/>
</dbReference>
<accession>A0A6J6MCQ4</accession>
<evidence type="ECO:0000313" key="2">
    <source>
        <dbReference type="EMBL" id="CAB4569202.1"/>
    </source>
</evidence>
<dbReference type="EMBL" id="CAEZTR010000016">
    <property type="protein sequence ID" value="CAB4569202.1"/>
    <property type="molecule type" value="Genomic_DNA"/>
</dbReference>
<protein>
    <submittedName>
        <fullName evidence="4">Unannotated protein</fullName>
    </submittedName>
</protein>
<feature type="transmembrane region" description="Helical" evidence="1">
    <location>
        <begin position="325"/>
        <end position="346"/>
    </location>
</feature>
<feature type="transmembrane region" description="Helical" evidence="1">
    <location>
        <begin position="195"/>
        <end position="224"/>
    </location>
</feature>
<keyword evidence="1" id="KW-0472">Membrane</keyword>
<proteinExistence type="predicted"/>
<feature type="transmembrane region" description="Helical" evidence="1">
    <location>
        <begin position="164"/>
        <end position="189"/>
    </location>
</feature>
<evidence type="ECO:0000313" key="3">
    <source>
        <dbReference type="EMBL" id="CAB4640410.1"/>
    </source>
</evidence>
<feature type="transmembrane region" description="Helical" evidence="1">
    <location>
        <begin position="353"/>
        <end position="371"/>
    </location>
</feature>
<keyword evidence="1" id="KW-1133">Transmembrane helix</keyword>
<name>A0A6J6MCQ4_9ZZZZ</name>
<reference evidence="4" key="1">
    <citation type="submission" date="2020-05" db="EMBL/GenBank/DDBJ databases">
        <authorList>
            <person name="Chiriac C."/>
            <person name="Salcher M."/>
            <person name="Ghai R."/>
            <person name="Kavagutti S V."/>
        </authorList>
    </citation>
    <scope>NUCLEOTIDE SEQUENCE</scope>
</reference>
<feature type="transmembrane region" description="Helical" evidence="1">
    <location>
        <begin position="377"/>
        <end position="396"/>
    </location>
</feature>
<feature type="transmembrane region" description="Helical" evidence="1">
    <location>
        <begin position="98"/>
        <end position="116"/>
    </location>
</feature>
<feature type="transmembrane region" description="Helical" evidence="1">
    <location>
        <begin position="23"/>
        <end position="46"/>
    </location>
</feature>
<dbReference type="AlphaFoldDB" id="A0A6J6MCQ4"/>
<organism evidence="4">
    <name type="scientific">freshwater metagenome</name>
    <dbReference type="NCBI Taxonomy" id="449393"/>
    <lineage>
        <taxon>unclassified sequences</taxon>
        <taxon>metagenomes</taxon>
        <taxon>ecological metagenomes</taxon>
    </lineage>
</organism>
<feature type="transmembrane region" description="Helical" evidence="1">
    <location>
        <begin position="122"/>
        <end position="143"/>
    </location>
</feature>
<evidence type="ECO:0000313" key="4">
    <source>
        <dbReference type="EMBL" id="CAB4671696.1"/>
    </source>
</evidence>
<sequence length="427" mass="47130">MPSAPASNDADVETGPGRGVLGFAPWVDALAMWAVVFVALFLAVWIGSRGPFATYGGVDEAPYPGSGLFSGWFRFDGNWYAQISTSGYWFAGTDRQSAVAFFPAYPGVLWGLHSVTTVSVKLLGSLVTIACGLGALLAIFKWFRDHVTDRVARVALITLLVYPYVFYLFGAVYGDALFLLAAVGAFLLLERDHTILAGLAGAVATATRPVGIALIVGLVAVALWRRHVIEAGESRWRPRVLWRRLRPADAGVLLSLGGLVGYMTYLSIRFGHPLAFDEVQSAPGWDQGSGPRTWFKITWFQQIKNLPRWFWDWLQNGDTATFEKVQYAVTVILQGLFVLGFLFLAWQVWKKFGWGYGLYCFSMLAIALIGTKDFQGTGRYLLAMFPCFLVLGGYLADRPVLRRTWWSISGIVLLAGCFAFGRGYYVA</sequence>
<feature type="transmembrane region" description="Helical" evidence="1">
    <location>
        <begin position="405"/>
        <end position="425"/>
    </location>
</feature>
<keyword evidence="1" id="KW-0812">Transmembrane</keyword>
<evidence type="ECO:0000256" key="1">
    <source>
        <dbReference type="SAM" id="Phobius"/>
    </source>
</evidence>
<feature type="transmembrane region" description="Helical" evidence="1">
    <location>
        <begin position="245"/>
        <end position="268"/>
    </location>
</feature>
<gene>
    <name evidence="2" type="ORF">UFOPK1711_00396</name>
    <name evidence="3" type="ORF">UFOPK2143_00597</name>
    <name evidence="4" type="ORF">UFOPK2350_00386</name>
</gene>